<dbReference type="Gene3D" id="3.30.360.10">
    <property type="entry name" value="Dihydrodipicolinate Reductase, domain 2"/>
    <property type="match status" value="1"/>
</dbReference>
<accession>A0A2N5N518</accession>
<dbReference type="PANTHER" id="PTHR43377">
    <property type="entry name" value="BILIVERDIN REDUCTASE A"/>
    <property type="match status" value="1"/>
</dbReference>
<gene>
    <name evidence="3" type="ORF">B8V81_3868</name>
</gene>
<dbReference type="RefSeq" id="WP_028599581.1">
    <property type="nucleotide sequence ID" value="NZ_BIMM01000002.1"/>
</dbReference>
<dbReference type="Gene3D" id="3.40.50.720">
    <property type="entry name" value="NAD(P)-binding Rossmann-like Domain"/>
    <property type="match status" value="1"/>
</dbReference>
<dbReference type="AlphaFoldDB" id="A0A2N5N518"/>
<dbReference type="GO" id="GO:0050112">
    <property type="term" value="F:inositol 2-dehydrogenase (NAD+) activity"/>
    <property type="evidence" value="ECO:0007669"/>
    <property type="project" value="UniProtKB-EC"/>
</dbReference>
<dbReference type="EC" id="1.1.1.18" evidence="3"/>
<protein>
    <submittedName>
        <fullName evidence="3">Myo-inositol 2-dehydrogenase</fullName>
        <ecNumber evidence="3">1.1.1.18</ecNumber>
    </submittedName>
</protein>
<evidence type="ECO:0000313" key="3">
    <source>
        <dbReference type="EMBL" id="PLT45437.1"/>
    </source>
</evidence>
<comment type="caution">
    <text evidence="3">The sequence shown here is derived from an EMBL/GenBank/DDBJ whole genome shotgun (WGS) entry which is preliminary data.</text>
</comment>
<name>A0A2N5N518_9BACL</name>
<evidence type="ECO:0000259" key="2">
    <source>
        <dbReference type="Pfam" id="PF22725"/>
    </source>
</evidence>
<evidence type="ECO:0000313" key="4">
    <source>
        <dbReference type="Proteomes" id="UP000234789"/>
    </source>
</evidence>
<dbReference type="GO" id="GO:0000166">
    <property type="term" value="F:nucleotide binding"/>
    <property type="evidence" value="ECO:0007669"/>
    <property type="project" value="InterPro"/>
</dbReference>
<proteinExistence type="predicted"/>
<reference evidence="3 4" key="1">
    <citation type="submission" date="2017-05" db="EMBL/GenBank/DDBJ databases">
        <title>Functional genome analysis of Paenibacillus pasadenensis strain R16: insights on endophytic life style and antifungal activity.</title>
        <authorList>
            <person name="Passera A."/>
            <person name="Marcolungo L."/>
            <person name="Casati P."/>
            <person name="Brasca M."/>
            <person name="Quaglino F."/>
            <person name="Delledonne M."/>
        </authorList>
    </citation>
    <scope>NUCLEOTIDE SEQUENCE [LARGE SCALE GENOMIC DNA]</scope>
    <source>
        <strain evidence="3 4">R16</strain>
    </source>
</reference>
<dbReference type="InterPro" id="IPR051450">
    <property type="entry name" value="Gfo/Idh/MocA_Oxidoreductases"/>
</dbReference>
<dbReference type="InterPro" id="IPR000683">
    <property type="entry name" value="Gfo/Idh/MocA-like_OxRdtase_N"/>
</dbReference>
<dbReference type="Pfam" id="PF22725">
    <property type="entry name" value="GFO_IDH_MocA_C3"/>
    <property type="match status" value="1"/>
</dbReference>
<dbReference type="PANTHER" id="PTHR43377:SF1">
    <property type="entry name" value="BILIVERDIN REDUCTASE A"/>
    <property type="match status" value="1"/>
</dbReference>
<dbReference type="EMBL" id="NFEZ01000004">
    <property type="protein sequence ID" value="PLT45437.1"/>
    <property type="molecule type" value="Genomic_DNA"/>
</dbReference>
<sequence length="327" mass="36106">MFKAAIIGAGAISSLHLQALAEMNEIEAVAIADIDEERARKASAQHPVRAYADYRRMVEIERPDIVVITLPHHLHKECAIWCARSGCHILLEKPMAIDVEACDEIIKTVGESRIKLMVGHTQHYFAENRIAKEIIQSGRLGKLVMINDVRHVDYYSPNRPAWFFESAKSGGGIAMNLGSHSIDKIQWLTDSRIVQVKASVSHYGAKGDIEGSVTAWVQTDRGVPCTISQSGYGGVNRDETEFVFTEGMLKLSTGAGLWIGQSGEYRSVEASQEAPPFVLQYRDLLSSIRTDVNPECSGEYSRSVVAAVQAIYASHRSGQEVVVLHQR</sequence>
<feature type="domain" description="Gfo/Idh/MocA-like oxidoreductase N-terminal" evidence="1">
    <location>
        <begin position="2"/>
        <end position="120"/>
    </location>
</feature>
<dbReference type="InterPro" id="IPR055170">
    <property type="entry name" value="GFO_IDH_MocA-like_dom"/>
</dbReference>
<keyword evidence="4" id="KW-1185">Reference proteome</keyword>
<feature type="domain" description="GFO/IDH/MocA-like oxidoreductase" evidence="2">
    <location>
        <begin position="130"/>
        <end position="249"/>
    </location>
</feature>
<dbReference type="Pfam" id="PF01408">
    <property type="entry name" value="GFO_IDH_MocA"/>
    <property type="match status" value="1"/>
</dbReference>
<dbReference type="OrthoDB" id="9815825at2"/>
<dbReference type="SUPFAM" id="SSF51735">
    <property type="entry name" value="NAD(P)-binding Rossmann-fold domains"/>
    <property type="match status" value="1"/>
</dbReference>
<dbReference type="Proteomes" id="UP000234789">
    <property type="component" value="Unassembled WGS sequence"/>
</dbReference>
<dbReference type="InterPro" id="IPR036291">
    <property type="entry name" value="NAD(P)-bd_dom_sf"/>
</dbReference>
<dbReference type="SUPFAM" id="SSF55347">
    <property type="entry name" value="Glyceraldehyde-3-phosphate dehydrogenase-like, C-terminal domain"/>
    <property type="match status" value="1"/>
</dbReference>
<evidence type="ECO:0000259" key="1">
    <source>
        <dbReference type="Pfam" id="PF01408"/>
    </source>
</evidence>
<organism evidence="3 4">
    <name type="scientific">Paenibacillus pasadenensis</name>
    <dbReference type="NCBI Taxonomy" id="217090"/>
    <lineage>
        <taxon>Bacteria</taxon>
        <taxon>Bacillati</taxon>
        <taxon>Bacillota</taxon>
        <taxon>Bacilli</taxon>
        <taxon>Bacillales</taxon>
        <taxon>Paenibacillaceae</taxon>
        <taxon>Paenibacillus</taxon>
    </lineage>
</organism>
<keyword evidence="3" id="KW-0560">Oxidoreductase</keyword>